<evidence type="ECO:0000313" key="3">
    <source>
        <dbReference type="EMBL" id="HIW90758.1"/>
    </source>
</evidence>
<dbReference type="NCBIfam" id="NF040712">
    <property type="entry name" value="SepH"/>
    <property type="match status" value="1"/>
</dbReference>
<protein>
    <submittedName>
        <fullName evidence="3">DUF3071 domain-containing protein</fullName>
    </submittedName>
</protein>
<name>A0A9D1RPB9_9CORY</name>
<feature type="compositionally biased region" description="Low complexity" evidence="1">
    <location>
        <begin position="53"/>
        <end position="70"/>
    </location>
</feature>
<sequence length="416" mass="43634">MQELQFVQDDSDPSSLVLRAVDGDQEFFLAVTDELTEFLGVAAELSDQGATGDAAGQDDSAVAAAVSPVSTPTDSEETDGTDATPTADATDSADDADAGDTDDAPADAAPSVSAVSSEPSEPAESSVSSEVSAPAAEKIPHKDRIHLRPREIQDRIRHGETVEEIIAATGMEERRVRPYAVPIDMERARIADLARDAFPVRSDGPADQPLREVLATAFGARGESMRASTWTAAMDSSDHWVVSVSWEKGNRPGATRFVADFRYVPGGETPATAEPVNSVASDLIDPRFERPVRTVSPLIPSSVQAPGEDLYADDDGASDSADAADADHADPASGWGAAGSHPAGKGAGNAADADADAGDGRDGNAPVDLFGDRTDRADSAEGGRQRRKKQAVTPHWEDVLLGVRTNPRANGRNRKK</sequence>
<dbReference type="Pfam" id="PF11268">
    <property type="entry name" value="DUF3071"/>
    <property type="match status" value="1"/>
</dbReference>
<reference evidence="3" key="2">
    <citation type="submission" date="2021-04" db="EMBL/GenBank/DDBJ databases">
        <authorList>
            <person name="Gilroy R."/>
        </authorList>
    </citation>
    <scope>NUCLEOTIDE SEQUENCE</scope>
    <source>
        <strain evidence="3">CHK32-1732</strain>
    </source>
</reference>
<dbReference type="InterPro" id="IPR021421">
    <property type="entry name" value="DUF3071"/>
</dbReference>
<evidence type="ECO:0000313" key="4">
    <source>
        <dbReference type="Proteomes" id="UP000824190"/>
    </source>
</evidence>
<comment type="caution">
    <text evidence="3">The sequence shown here is derived from an EMBL/GenBank/DDBJ whole genome shotgun (WGS) entry which is preliminary data.</text>
</comment>
<evidence type="ECO:0000256" key="1">
    <source>
        <dbReference type="SAM" id="MobiDB-lite"/>
    </source>
</evidence>
<dbReference type="Proteomes" id="UP000824190">
    <property type="component" value="Unassembled WGS sequence"/>
</dbReference>
<feature type="domain" description="DUF3071" evidence="2">
    <location>
        <begin position="1"/>
        <end position="257"/>
    </location>
</feature>
<organism evidence="3 4">
    <name type="scientific">Candidatus Corynebacterium avicola</name>
    <dbReference type="NCBI Taxonomy" id="2838527"/>
    <lineage>
        <taxon>Bacteria</taxon>
        <taxon>Bacillati</taxon>
        <taxon>Actinomycetota</taxon>
        <taxon>Actinomycetes</taxon>
        <taxon>Mycobacteriales</taxon>
        <taxon>Corynebacteriaceae</taxon>
        <taxon>Corynebacterium</taxon>
    </lineage>
</organism>
<dbReference type="AlphaFoldDB" id="A0A9D1RPB9"/>
<feature type="compositionally biased region" description="Low complexity" evidence="1">
    <location>
        <begin position="81"/>
        <end position="90"/>
    </location>
</feature>
<feature type="compositionally biased region" description="Basic and acidic residues" evidence="1">
    <location>
        <begin position="370"/>
        <end position="384"/>
    </location>
</feature>
<accession>A0A9D1RPB9</accession>
<dbReference type="InterPro" id="IPR047682">
    <property type="entry name" value="SepH-like"/>
</dbReference>
<feature type="compositionally biased region" description="Low complexity" evidence="1">
    <location>
        <begin position="106"/>
        <end position="136"/>
    </location>
</feature>
<feature type="region of interest" description="Disordered" evidence="1">
    <location>
        <begin position="295"/>
        <end position="416"/>
    </location>
</feature>
<feature type="compositionally biased region" description="Acidic residues" evidence="1">
    <location>
        <begin position="91"/>
        <end position="105"/>
    </location>
</feature>
<feature type="compositionally biased region" description="Basic and acidic residues" evidence="1">
    <location>
        <begin position="138"/>
        <end position="153"/>
    </location>
</feature>
<gene>
    <name evidence="3" type="ORF">H9870_03725</name>
</gene>
<feature type="region of interest" description="Disordered" evidence="1">
    <location>
        <begin position="47"/>
        <end position="153"/>
    </location>
</feature>
<dbReference type="EMBL" id="DXGC01000038">
    <property type="protein sequence ID" value="HIW90758.1"/>
    <property type="molecule type" value="Genomic_DNA"/>
</dbReference>
<proteinExistence type="predicted"/>
<reference evidence="3" key="1">
    <citation type="journal article" date="2021" name="PeerJ">
        <title>Extensive microbial diversity within the chicken gut microbiome revealed by metagenomics and culture.</title>
        <authorList>
            <person name="Gilroy R."/>
            <person name="Ravi A."/>
            <person name="Getino M."/>
            <person name="Pursley I."/>
            <person name="Horton D.L."/>
            <person name="Alikhan N.F."/>
            <person name="Baker D."/>
            <person name="Gharbi K."/>
            <person name="Hall N."/>
            <person name="Watson M."/>
            <person name="Adriaenssens E.M."/>
            <person name="Foster-Nyarko E."/>
            <person name="Jarju S."/>
            <person name="Secka A."/>
            <person name="Antonio M."/>
            <person name="Oren A."/>
            <person name="Chaudhuri R.R."/>
            <person name="La Ragione R."/>
            <person name="Hildebrand F."/>
            <person name="Pallen M.J."/>
        </authorList>
    </citation>
    <scope>NUCLEOTIDE SEQUENCE</scope>
    <source>
        <strain evidence="3">CHK32-1732</strain>
    </source>
</reference>
<evidence type="ECO:0000259" key="2">
    <source>
        <dbReference type="Pfam" id="PF11268"/>
    </source>
</evidence>